<accession>A0A645BJQ5</accession>
<feature type="domain" description="PglD N-terminal" evidence="1">
    <location>
        <begin position="8"/>
        <end position="80"/>
    </location>
</feature>
<reference evidence="2" key="1">
    <citation type="submission" date="2019-08" db="EMBL/GenBank/DDBJ databases">
        <authorList>
            <person name="Kucharzyk K."/>
            <person name="Murdoch R.W."/>
            <person name="Higgins S."/>
            <person name="Loffler F."/>
        </authorList>
    </citation>
    <scope>NUCLEOTIDE SEQUENCE</scope>
</reference>
<evidence type="ECO:0000259" key="1">
    <source>
        <dbReference type="Pfam" id="PF17836"/>
    </source>
</evidence>
<evidence type="ECO:0000313" key="2">
    <source>
        <dbReference type="EMBL" id="MPM61994.1"/>
    </source>
</evidence>
<dbReference type="EMBL" id="VSSQ01018634">
    <property type="protein sequence ID" value="MPM61994.1"/>
    <property type="molecule type" value="Genomic_DNA"/>
</dbReference>
<dbReference type="Gene3D" id="3.40.50.20">
    <property type="match status" value="1"/>
</dbReference>
<dbReference type="InterPro" id="IPR041561">
    <property type="entry name" value="PglD_N"/>
</dbReference>
<organism evidence="2">
    <name type="scientific">bioreactor metagenome</name>
    <dbReference type="NCBI Taxonomy" id="1076179"/>
    <lineage>
        <taxon>unclassified sequences</taxon>
        <taxon>metagenomes</taxon>
        <taxon>ecological metagenomes</taxon>
    </lineage>
</organism>
<protein>
    <recommendedName>
        <fullName evidence="1">PglD N-terminal domain-containing protein</fullName>
    </recommendedName>
</protein>
<proteinExistence type="predicted"/>
<dbReference type="AlphaFoldDB" id="A0A645BJQ5"/>
<sequence>MNETGRSILLLGGAGHCKSVLCALLAMGKNTRIGIVAPEGTGEILGMPVIGRDEDLPALRREFEAAFVVVGSLGDTRLRRYL</sequence>
<gene>
    <name evidence="2" type="ORF">SDC9_108859</name>
</gene>
<name>A0A645BJQ5_9ZZZZ</name>
<dbReference type="Pfam" id="PF17836">
    <property type="entry name" value="PglD_N"/>
    <property type="match status" value="1"/>
</dbReference>
<comment type="caution">
    <text evidence="2">The sequence shown here is derived from an EMBL/GenBank/DDBJ whole genome shotgun (WGS) entry which is preliminary data.</text>
</comment>